<evidence type="ECO:0008006" key="4">
    <source>
        <dbReference type="Google" id="ProtNLM"/>
    </source>
</evidence>
<evidence type="ECO:0000256" key="1">
    <source>
        <dbReference type="SAM" id="SignalP"/>
    </source>
</evidence>
<feature type="signal peptide" evidence="1">
    <location>
        <begin position="1"/>
        <end position="29"/>
    </location>
</feature>
<evidence type="ECO:0000313" key="3">
    <source>
        <dbReference type="Proteomes" id="UP000634139"/>
    </source>
</evidence>
<keyword evidence="3" id="KW-1185">Reference proteome</keyword>
<comment type="caution">
    <text evidence="2">The sequence shown here is derived from an EMBL/GenBank/DDBJ whole genome shotgun (WGS) entry which is preliminary data.</text>
</comment>
<organism evidence="2 3">
    <name type="scientific">Novosphingobium arvoryzae</name>
    <dbReference type="NCBI Taxonomy" id="1256514"/>
    <lineage>
        <taxon>Bacteria</taxon>
        <taxon>Pseudomonadati</taxon>
        <taxon>Pseudomonadota</taxon>
        <taxon>Alphaproteobacteria</taxon>
        <taxon>Sphingomonadales</taxon>
        <taxon>Sphingomonadaceae</taxon>
        <taxon>Novosphingobium</taxon>
    </lineage>
</organism>
<accession>A0A918VK95</accession>
<dbReference type="Proteomes" id="UP000634139">
    <property type="component" value="Unassembled WGS sequence"/>
</dbReference>
<sequence length="64" mass="6371">MKDKFEGRSPIPVLAITAVALCAAGPALASSGASIPDPSNLALFAIGVLGLIIGRQGSRNPPSD</sequence>
<feature type="chain" id="PRO_5036771795" description="PEP-CTERM protein-sorting domain-containing protein" evidence="1">
    <location>
        <begin position="30"/>
        <end position="64"/>
    </location>
</feature>
<proteinExistence type="predicted"/>
<keyword evidence="1" id="KW-0732">Signal</keyword>
<name>A0A918VK95_9SPHN</name>
<dbReference type="AlphaFoldDB" id="A0A918VK95"/>
<protein>
    <recommendedName>
        <fullName evidence="4">PEP-CTERM protein-sorting domain-containing protein</fullName>
    </recommendedName>
</protein>
<gene>
    <name evidence="2" type="ORF">GCM10011617_25180</name>
</gene>
<evidence type="ECO:0000313" key="2">
    <source>
        <dbReference type="EMBL" id="GHA03173.1"/>
    </source>
</evidence>
<dbReference type="RefSeq" id="WP_189542095.1">
    <property type="nucleotide sequence ID" value="NZ_BMZD01000006.1"/>
</dbReference>
<reference evidence="2" key="1">
    <citation type="journal article" date="2014" name="Int. J. Syst. Evol. Microbiol.">
        <title>Complete genome sequence of Corynebacterium casei LMG S-19264T (=DSM 44701T), isolated from a smear-ripened cheese.</title>
        <authorList>
            <consortium name="US DOE Joint Genome Institute (JGI-PGF)"/>
            <person name="Walter F."/>
            <person name="Albersmeier A."/>
            <person name="Kalinowski J."/>
            <person name="Ruckert C."/>
        </authorList>
    </citation>
    <scope>NUCLEOTIDE SEQUENCE</scope>
    <source>
        <strain evidence="2">KCTC 32422</strain>
    </source>
</reference>
<dbReference type="EMBL" id="BMZD01000006">
    <property type="protein sequence ID" value="GHA03173.1"/>
    <property type="molecule type" value="Genomic_DNA"/>
</dbReference>
<reference evidence="2" key="2">
    <citation type="submission" date="2020-09" db="EMBL/GenBank/DDBJ databases">
        <authorList>
            <person name="Sun Q."/>
            <person name="Kim S."/>
        </authorList>
    </citation>
    <scope>NUCLEOTIDE SEQUENCE</scope>
    <source>
        <strain evidence="2">KCTC 32422</strain>
    </source>
</reference>